<dbReference type="GO" id="GO:0047617">
    <property type="term" value="F:fatty acyl-CoA hydrolase activity"/>
    <property type="evidence" value="ECO:0007669"/>
    <property type="project" value="UniProtKB-EC"/>
</dbReference>
<dbReference type="SUPFAM" id="SSF54637">
    <property type="entry name" value="Thioesterase/thiol ester dehydrase-isomerase"/>
    <property type="match status" value="2"/>
</dbReference>
<name>A0A3N1D5C1_9ACTN</name>
<evidence type="ECO:0000256" key="2">
    <source>
        <dbReference type="ARBA" id="ARBA00011881"/>
    </source>
</evidence>
<organism evidence="11 12">
    <name type="scientific">Actinocorallia herbida</name>
    <dbReference type="NCBI Taxonomy" id="58109"/>
    <lineage>
        <taxon>Bacteria</taxon>
        <taxon>Bacillati</taxon>
        <taxon>Actinomycetota</taxon>
        <taxon>Actinomycetes</taxon>
        <taxon>Streptosporangiales</taxon>
        <taxon>Thermomonosporaceae</taxon>
        <taxon>Actinocorallia</taxon>
    </lineage>
</organism>
<dbReference type="PANTHER" id="PTHR11066:SF34">
    <property type="entry name" value="ACYL-COENZYME A THIOESTERASE 8"/>
    <property type="match status" value="1"/>
</dbReference>
<dbReference type="EMBL" id="RJKE01000001">
    <property type="protein sequence ID" value="ROO88724.1"/>
    <property type="molecule type" value="Genomic_DNA"/>
</dbReference>
<feature type="compositionally biased region" description="Basic and acidic residues" evidence="8">
    <location>
        <begin position="105"/>
        <end position="123"/>
    </location>
</feature>
<accession>A0A3N1D5C1</accession>
<comment type="caution">
    <text evidence="11">The sequence shown here is derived from an EMBL/GenBank/DDBJ whole genome shotgun (WGS) entry which is preliminary data.</text>
</comment>
<evidence type="ECO:0000256" key="6">
    <source>
        <dbReference type="ARBA" id="ARBA00071120"/>
    </source>
</evidence>
<dbReference type="Gene3D" id="2.40.160.210">
    <property type="entry name" value="Acyl-CoA thioesterase, double hotdog domain"/>
    <property type="match status" value="1"/>
</dbReference>
<dbReference type="GO" id="GO:0006637">
    <property type="term" value="P:acyl-CoA metabolic process"/>
    <property type="evidence" value="ECO:0007669"/>
    <property type="project" value="InterPro"/>
</dbReference>
<evidence type="ECO:0000256" key="8">
    <source>
        <dbReference type="SAM" id="MobiDB-lite"/>
    </source>
</evidence>
<comment type="similarity">
    <text evidence="1">Belongs to the C/M/P thioester hydrolase family.</text>
</comment>
<keyword evidence="3" id="KW-0378">Hydrolase</keyword>
<evidence type="ECO:0000259" key="10">
    <source>
        <dbReference type="Pfam" id="PF13622"/>
    </source>
</evidence>
<dbReference type="Pfam" id="PF02551">
    <property type="entry name" value="Acyl_CoA_thio"/>
    <property type="match status" value="1"/>
</dbReference>
<feature type="domain" description="Acyl-CoA thioesterase-like N-terminal HotDog" evidence="10">
    <location>
        <begin position="27"/>
        <end position="105"/>
    </location>
</feature>
<dbReference type="GO" id="GO:0009062">
    <property type="term" value="P:fatty acid catabolic process"/>
    <property type="evidence" value="ECO:0007669"/>
    <property type="project" value="TreeGrafter"/>
</dbReference>
<evidence type="ECO:0000256" key="3">
    <source>
        <dbReference type="ARBA" id="ARBA00022801"/>
    </source>
</evidence>
<evidence type="ECO:0000259" key="9">
    <source>
        <dbReference type="Pfam" id="PF02551"/>
    </source>
</evidence>
<feature type="region of interest" description="Disordered" evidence="8">
    <location>
        <begin position="104"/>
        <end position="125"/>
    </location>
</feature>
<evidence type="ECO:0000256" key="1">
    <source>
        <dbReference type="ARBA" id="ARBA00006538"/>
    </source>
</evidence>
<evidence type="ECO:0000256" key="5">
    <source>
        <dbReference type="ARBA" id="ARBA00050943"/>
    </source>
</evidence>
<dbReference type="OrthoDB" id="9781019at2"/>
<dbReference type="InterPro" id="IPR025652">
    <property type="entry name" value="TesB_C"/>
</dbReference>
<dbReference type="AlphaFoldDB" id="A0A3N1D5C1"/>
<dbReference type="PANTHER" id="PTHR11066">
    <property type="entry name" value="ACYL-COA THIOESTERASE"/>
    <property type="match status" value="1"/>
</dbReference>
<dbReference type="CDD" id="cd03445">
    <property type="entry name" value="Thioesterase_II_repeat2"/>
    <property type="match status" value="1"/>
</dbReference>
<protein>
    <recommendedName>
        <fullName evidence="6">Acyl-CoA thioesterase 2</fullName>
    </recommendedName>
    <alternativeName>
        <fullName evidence="7">Thioesterase II</fullName>
    </alternativeName>
</protein>
<feature type="domain" description="Acyl-CoA thioesterase 2 C-terminal" evidence="9">
    <location>
        <begin position="157"/>
        <end position="280"/>
    </location>
</feature>
<dbReference type="InterPro" id="IPR003703">
    <property type="entry name" value="Acyl_CoA_thio"/>
</dbReference>
<evidence type="ECO:0000256" key="7">
    <source>
        <dbReference type="ARBA" id="ARBA00079653"/>
    </source>
</evidence>
<comment type="subunit">
    <text evidence="2">Homotetramer.</text>
</comment>
<dbReference type="Pfam" id="PF13622">
    <property type="entry name" value="4HBT_3"/>
    <property type="match status" value="1"/>
</dbReference>
<dbReference type="RefSeq" id="WP_123667928.1">
    <property type="nucleotide sequence ID" value="NZ_RJKE01000001.1"/>
</dbReference>
<dbReference type="InterPro" id="IPR029069">
    <property type="entry name" value="HotDog_dom_sf"/>
</dbReference>
<keyword evidence="4" id="KW-0443">Lipid metabolism</keyword>
<dbReference type="Proteomes" id="UP000272400">
    <property type="component" value="Unassembled WGS sequence"/>
</dbReference>
<dbReference type="FunFam" id="2.40.160.210:FF:000001">
    <property type="entry name" value="Acyl-CoA thioesterase II"/>
    <property type="match status" value="1"/>
</dbReference>
<evidence type="ECO:0000256" key="4">
    <source>
        <dbReference type="ARBA" id="ARBA00023098"/>
    </source>
</evidence>
<comment type="catalytic activity">
    <reaction evidence="5">
        <text>a fatty acyl-CoA + H2O = a fatty acid + CoA + H(+)</text>
        <dbReference type="Rhea" id="RHEA:16781"/>
        <dbReference type="ChEBI" id="CHEBI:15377"/>
        <dbReference type="ChEBI" id="CHEBI:15378"/>
        <dbReference type="ChEBI" id="CHEBI:28868"/>
        <dbReference type="ChEBI" id="CHEBI:57287"/>
        <dbReference type="ChEBI" id="CHEBI:77636"/>
        <dbReference type="EC" id="3.1.2.20"/>
    </reaction>
    <physiologicalReaction direction="left-to-right" evidence="5">
        <dbReference type="Rhea" id="RHEA:16782"/>
    </physiologicalReaction>
</comment>
<sequence>MGALRETLDLERLDDLLFRSGSAATRNTRVFGGEVAAQALMAAGRTVPGDRHVHSLHAYFLRPGDPGSPIVYQVDPIRDGGSFTTRRTVAVQHGKPIFHLSASFHRPEEGYSHQPPKTERPEPEDLLPGEEVIAAADPATREWFDRVHGDSPLEIRFAEELPRFAALRGESAPPIQRFWFRTHETLPEDDPLLHACAVAYASDLLLLCSSVAPHARTLDGGDFQFASLDHTLWLHGVPRADDWIFYDQEGMWAGGARALCRGSLSDRSHRLIGSVVQEGLIRPVG</sequence>
<evidence type="ECO:0000313" key="11">
    <source>
        <dbReference type="EMBL" id="ROO88724.1"/>
    </source>
</evidence>
<dbReference type="InterPro" id="IPR049449">
    <property type="entry name" value="TesB_ACOT8-like_N"/>
</dbReference>
<gene>
    <name evidence="11" type="ORF">EDD29_6403</name>
</gene>
<dbReference type="InterPro" id="IPR042171">
    <property type="entry name" value="Acyl-CoA_hotdog"/>
</dbReference>
<reference evidence="11 12" key="1">
    <citation type="submission" date="2018-11" db="EMBL/GenBank/DDBJ databases">
        <title>Sequencing the genomes of 1000 actinobacteria strains.</title>
        <authorList>
            <person name="Klenk H.-P."/>
        </authorList>
    </citation>
    <scope>NUCLEOTIDE SEQUENCE [LARGE SCALE GENOMIC DNA]</scope>
    <source>
        <strain evidence="11 12">DSM 44254</strain>
    </source>
</reference>
<dbReference type="CDD" id="cd03444">
    <property type="entry name" value="Thioesterase_II_repeat1"/>
    <property type="match status" value="1"/>
</dbReference>
<evidence type="ECO:0000313" key="12">
    <source>
        <dbReference type="Proteomes" id="UP000272400"/>
    </source>
</evidence>
<keyword evidence="12" id="KW-1185">Reference proteome</keyword>
<proteinExistence type="inferred from homology"/>